<keyword evidence="3" id="KW-0489">Methyltransferase</keyword>
<dbReference type="SUPFAM" id="SSF81382">
    <property type="entry name" value="Skp1 dimerisation domain-like"/>
    <property type="match status" value="1"/>
</dbReference>
<evidence type="ECO:0000256" key="3">
    <source>
        <dbReference type="ARBA" id="ARBA00022603"/>
    </source>
</evidence>
<reference evidence="11" key="1">
    <citation type="journal article" date="2022" name="Plant J.">
        <title>Strategies of tolerance reflected in two North American maple genomes.</title>
        <authorList>
            <person name="McEvoy S.L."/>
            <person name="Sezen U.U."/>
            <person name="Trouern-Trend A."/>
            <person name="McMahon S.M."/>
            <person name="Schaberg P.G."/>
            <person name="Yang J."/>
            <person name="Wegrzyn J.L."/>
            <person name="Swenson N.G."/>
        </authorList>
    </citation>
    <scope>NUCLEOTIDE SEQUENCE</scope>
    <source>
        <strain evidence="11">NS2018</strain>
    </source>
</reference>
<evidence type="ECO:0000256" key="8">
    <source>
        <dbReference type="ARBA" id="ARBA00023242"/>
    </source>
</evidence>
<name>A0AA39TQ18_ACESA</name>
<dbReference type="InterPro" id="IPR030380">
    <property type="entry name" value="SAM_MeTfrase_DRM"/>
</dbReference>
<dbReference type="SUPFAM" id="SSF53335">
    <property type="entry name" value="S-adenosyl-L-methionine-dependent methyltransferases"/>
    <property type="match status" value="1"/>
</dbReference>
<dbReference type="Gene3D" id="3.40.50.150">
    <property type="entry name" value="Vaccinia Virus protein VP39"/>
    <property type="match status" value="1"/>
</dbReference>
<comment type="subcellular location">
    <subcellularLocation>
        <location evidence="1">Nucleus</location>
    </subcellularLocation>
</comment>
<gene>
    <name evidence="11" type="ORF">LWI29_012483</name>
</gene>
<feature type="domain" description="SAM-dependent MTase DRM-type" evidence="10">
    <location>
        <begin position="483"/>
        <end position="798"/>
    </location>
</feature>
<evidence type="ECO:0000256" key="1">
    <source>
        <dbReference type="ARBA" id="ARBA00004123"/>
    </source>
</evidence>
<comment type="caution">
    <text evidence="11">The sequence shown here is derived from an EMBL/GenBank/DDBJ whole genome shotgun (WGS) entry which is preliminary data.</text>
</comment>
<evidence type="ECO:0000256" key="6">
    <source>
        <dbReference type="ARBA" id="ARBA00022737"/>
    </source>
</evidence>
<dbReference type="GO" id="GO:0008168">
    <property type="term" value="F:methyltransferase activity"/>
    <property type="evidence" value="ECO:0007669"/>
    <property type="project" value="UniProtKB-KW"/>
</dbReference>
<dbReference type="PROSITE" id="PS51680">
    <property type="entry name" value="SAM_MT_DRM"/>
    <property type="match status" value="1"/>
</dbReference>
<proteinExistence type="predicted"/>
<dbReference type="InterPro" id="IPR050390">
    <property type="entry name" value="C5-Methyltransferase"/>
</dbReference>
<dbReference type="InterPro" id="IPR029063">
    <property type="entry name" value="SAM-dependent_MTases_sf"/>
</dbReference>
<dbReference type="GO" id="GO:0003677">
    <property type="term" value="F:DNA binding"/>
    <property type="evidence" value="ECO:0007669"/>
    <property type="project" value="UniProtKB-KW"/>
</dbReference>
<evidence type="ECO:0000313" key="12">
    <source>
        <dbReference type="Proteomes" id="UP001168877"/>
    </source>
</evidence>
<dbReference type="GO" id="GO:0005634">
    <property type="term" value="C:nucleus"/>
    <property type="evidence" value="ECO:0007669"/>
    <property type="project" value="UniProtKB-SubCell"/>
</dbReference>
<dbReference type="EMBL" id="JAUESC010000001">
    <property type="protein sequence ID" value="KAK0607278.1"/>
    <property type="molecule type" value="Genomic_DNA"/>
</dbReference>
<keyword evidence="8" id="KW-0539">Nucleus</keyword>
<keyword evidence="5" id="KW-0949">S-adenosyl-L-methionine</keyword>
<sequence>MEYCKKHVESSTRAVNDDLKAWDAEFVKVDQATLFDLIRAAHYLIIKSLSELTCKIFVDMFTHRDRDNLLHFCVFVFAISGKMSGNKDKGKAVDPKPERLDSEFPDDTLYSTQVGNNVASSSGSILRSSFITMGFAPSLVDQVIDEKGEDDADLILETLFKHSGQGLQSSDAQSSDSLESLFGDLDDTCASETSTVIQPKLEPDAFDANNDDDDKRATLLIMNFSVDEVDSALDKLGFDAPVNELVDFILAAQIAAKFDKETDDMPHEDEPKTEGANDEILYATMQKTLQLLEMGFSENEISLAIEKFGSEAPIAGLAESICLGDLAPNERAKNSSKAFTTNLSRMGMENGLRHQSYGGLKIKTEDIIPDIIAQSSRMNTKDTNRGQSSRMNTEDTNRGQSSRMNTEDTNRGKRPKEEYFDDFPNAAASQIHILDFGRNHKKKRPKQGYMNNTSSVLDSAWLEEKVKPNLANLEMQIATKSNPCRSIPEGEFKPPYFFYGNVFNLPSDTWTRISQYLSTEPELVNTQFYSALSRREAYVHNLPRESRFIIVPKSAMTIQDAIPNTKKWWPSWDTRKQLSCLSSGISGIVPLCARLGQMITNSRGVLSSEQQKNILHHCGTSNLVWVGKDKLGPLAPEHLEIILGYPMNHTQAAEWSLAERLESLRYCIQTDTLGFHLSVLKAKFPEGITMLSVFSGIGGAEVTLHRLGIHLKGVISIESSETNRKILRRWWQTSGQTGELVQLEDIQTLTTKKLLNLIQKFVTIDFVICQNQCPSSSKRSVTAAQCHCFRMDETRMSW</sequence>
<dbReference type="Proteomes" id="UP001168877">
    <property type="component" value="Unassembled WGS sequence"/>
</dbReference>
<reference evidence="11" key="2">
    <citation type="submission" date="2023-06" db="EMBL/GenBank/DDBJ databases">
        <authorList>
            <person name="Swenson N.G."/>
            <person name="Wegrzyn J.L."/>
            <person name="Mcevoy S.L."/>
        </authorList>
    </citation>
    <scope>NUCLEOTIDE SEQUENCE</scope>
    <source>
        <strain evidence="11">NS2018</strain>
        <tissue evidence="11">Leaf</tissue>
    </source>
</reference>
<dbReference type="InterPro" id="IPR036296">
    <property type="entry name" value="SKP1-like_dim_sf"/>
</dbReference>
<evidence type="ECO:0000313" key="11">
    <source>
        <dbReference type="EMBL" id="KAK0607278.1"/>
    </source>
</evidence>
<keyword evidence="6" id="KW-0677">Repeat</keyword>
<accession>A0AA39TQ18</accession>
<dbReference type="GO" id="GO:0032259">
    <property type="term" value="P:methylation"/>
    <property type="evidence" value="ECO:0007669"/>
    <property type="project" value="UniProtKB-KW"/>
</dbReference>
<dbReference type="GO" id="GO:0006511">
    <property type="term" value="P:ubiquitin-dependent protein catabolic process"/>
    <property type="evidence" value="ECO:0007669"/>
    <property type="project" value="InterPro"/>
</dbReference>
<organism evidence="11 12">
    <name type="scientific">Acer saccharum</name>
    <name type="common">Sugar maple</name>
    <dbReference type="NCBI Taxonomy" id="4024"/>
    <lineage>
        <taxon>Eukaryota</taxon>
        <taxon>Viridiplantae</taxon>
        <taxon>Streptophyta</taxon>
        <taxon>Embryophyta</taxon>
        <taxon>Tracheophyta</taxon>
        <taxon>Spermatophyta</taxon>
        <taxon>Magnoliopsida</taxon>
        <taxon>eudicotyledons</taxon>
        <taxon>Gunneridae</taxon>
        <taxon>Pentapetalae</taxon>
        <taxon>rosids</taxon>
        <taxon>malvids</taxon>
        <taxon>Sapindales</taxon>
        <taxon>Sapindaceae</taxon>
        <taxon>Hippocastanoideae</taxon>
        <taxon>Acereae</taxon>
        <taxon>Acer</taxon>
    </lineage>
</organism>
<comment type="pathway">
    <text evidence="2">Protein modification; protein ubiquitination.</text>
</comment>
<evidence type="ECO:0000256" key="5">
    <source>
        <dbReference type="ARBA" id="ARBA00022691"/>
    </source>
</evidence>
<dbReference type="InterPro" id="IPR011333">
    <property type="entry name" value="SKP1/BTB/POZ_sf"/>
</dbReference>
<dbReference type="Gene3D" id="3.30.710.10">
    <property type="entry name" value="Potassium Channel Kv1.1, Chain A"/>
    <property type="match status" value="1"/>
</dbReference>
<dbReference type="PANTHER" id="PTHR23068">
    <property type="entry name" value="DNA CYTOSINE-5- -METHYLTRANSFERASE 3-RELATED"/>
    <property type="match status" value="1"/>
</dbReference>
<evidence type="ECO:0000259" key="10">
    <source>
        <dbReference type="PROSITE" id="PS51680"/>
    </source>
</evidence>
<protein>
    <recommendedName>
        <fullName evidence="10">SAM-dependent MTase DRM-type domain-containing protein</fullName>
    </recommendedName>
</protein>
<feature type="region of interest" description="Disordered" evidence="9">
    <location>
        <begin position="373"/>
        <end position="416"/>
    </location>
</feature>
<evidence type="ECO:0000256" key="2">
    <source>
        <dbReference type="ARBA" id="ARBA00004906"/>
    </source>
</evidence>
<evidence type="ECO:0000256" key="4">
    <source>
        <dbReference type="ARBA" id="ARBA00022679"/>
    </source>
</evidence>
<keyword evidence="12" id="KW-1185">Reference proteome</keyword>
<keyword evidence="4" id="KW-0808">Transferase</keyword>
<dbReference type="PANTHER" id="PTHR23068:SF11">
    <property type="entry name" value="INACTIVE DNA (CYTOSINE-5)-METHYLTRANSFERASE DRM3-RELATED"/>
    <property type="match status" value="1"/>
</dbReference>
<dbReference type="AlphaFoldDB" id="A0AA39TQ18"/>
<keyword evidence="7" id="KW-0238">DNA-binding</keyword>
<evidence type="ECO:0000256" key="7">
    <source>
        <dbReference type="ARBA" id="ARBA00023125"/>
    </source>
</evidence>
<feature type="compositionally biased region" description="Basic and acidic residues" evidence="9">
    <location>
        <begin position="405"/>
        <end position="416"/>
    </location>
</feature>
<evidence type="ECO:0000256" key="9">
    <source>
        <dbReference type="SAM" id="MobiDB-lite"/>
    </source>
</evidence>